<dbReference type="AlphaFoldDB" id="A0A7J6B8N0"/>
<gene>
    <name evidence="2" type="ORF">AMELA_G00036640</name>
</gene>
<sequence length="95" mass="10435">MNTPRNGPDSASASLCSYQLHINHYCGTITAWISLPTTTCWISMEQKWQMVTKPASASRTQTAMKETQQQDETAASSGLQNTQKSSRPKDTIVAV</sequence>
<dbReference type="Proteomes" id="UP000593565">
    <property type="component" value="Unassembled WGS sequence"/>
</dbReference>
<dbReference type="EMBL" id="JAAGNN010000003">
    <property type="protein sequence ID" value="KAF4091412.1"/>
    <property type="molecule type" value="Genomic_DNA"/>
</dbReference>
<reference evidence="2 3" key="1">
    <citation type="submission" date="2020-02" db="EMBL/GenBank/DDBJ databases">
        <title>A chromosome-scale genome assembly of the black bullhead catfish (Ameiurus melas).</title>
        <authorList>
            <person name="Wen M."/>
            <person name="Zham M."/>
            <person name="Cabau C."/>
            <person name="Klopp C."/>
            <person name="Donnadieu C."/>
            <person name="Roques C."/>
            <person name="Bouchez O."/>
            <person name="Lampietro C."/>
            <person name="Jouanno E."/>
            <person name="Herpin A."/>
            <person name="Louis A."/>
            <person name="Berthelot C."/>
            <person name="Parey E."/>
            <person name="Roest-Crollius H."/>
            <person name="Braasch I."/>
            <person name="Postlethwait J."/>
            <person name="Robinson-Rechavi M."/>
            <person name="Echchiki A."/>
            <person name="Begum T."/>
            <person name="Montfort J."/>
            <person name="Schartl M."/>
            <person name="Bobe J."/>
            <person name="Guiguen Y."/>
        </authorList>
    </citation>
    <scope>NUCLEOTIDE SEQUENCE [LARGE SCALE GENOMIC DNA]</scope>
    <source>
        <strain evidence="2">M_S1</strain>
        <tissue evidence="2">Blood</tissue>
    </source>
</reference>
<comment type="caution">
    <text evidence="2">The sequence shown here is derived from an EMBL/GenBank/DDBJ whole genome shotgun (WGS) entry which is preliminary data.</text>
</comment>
<keyword evidence="3" id="KW-1185">Reference proteome</keyword>
<name>A0A7J6B8N0_AMEME</name>
<evidence type="ECO:0000313" key="3">
    <source>
        <dbReference type="Proteomes" id="UP000593565"/>
    </source>
</evidence>
<evidence type="ECO:0000256" key="1">
    <source>
        <dbReference type="SAM" id="MobiDB-lite"/>
    </source>
</evidence>
<organism evidence="2 3">
    <name type="scientific">Ameiurus melas</name>
    <name type="common">Black bullhead</name>
    <name type="synonym">Silurus melas</name>
    <dbReference type="NCBI Taxonomy" id="219545"/>
    <lineage>
        <taxon>Eukaryota</taxon>
        <taxon>Metazoa</taxon>
        <taxon>Chordata</taxon>
        <taxon>Craniata</taxon>
        <taxon>Vertebrata</taxon>
        <taxon>Euteleostomi</taxon>
        <taxon>Actinopterygii</taxon>
        <taxon>Neopterygii</taxon>
        <taxon>Teleostei</taxon>
        <taxon>Ostariophysi</taxon>
        <taxon>Siluriformes</taxon>
        <taxon>Ictaluridae</taxon>
        <taxon>Ameiurus</taxon>
    </lineage>
</organism>
<feature type="compositionally biased region" description="Polar residues" evidence="1">
    <location>
        <begin position="55"/>
        <end position="85"/>
    </location>
</feature>
<proteinExistence type="predicted"/>
<protein>
    <submittedName>
        <fullName evidence="2">Uncharacterized protein</fullName>
    </submittedName>
</protein>
<feature type="region of interest" description="Disordered" evidence="1">
    <location>
        <begin position="55"/>
        <end position="95"/>
    </location>
</feature>
<evidence type="ECO:0000313" key="2">
    <source>
        <dbReference type="EMBL" id="KAF4091412.1"/>
    </source>
</evidence>
<accession>A0A7J6B8N0</accession>